<sequence length="323" mass="36860">MGQPFSVNQNSTDPATSDPVRLFFTLVSTFLREVFGTIPDVPADDSFDGEVFLHFSRCGLPSEVVYKYSKGAAFMARCFYPHLDRDTQLSIGVWTSYIFSIDDLCEGAEFRENLKYYRAYLLGIHQPQWAYIRGLFSALEDLCARYDPFVGDMILKSSMDYISVNVFEVEQKGRLKVDRNTSMFPEFLRQKSGIGEAYAFANFPKGGLDIASYITLIPDLAAIVPQLNDIVSFYKESIIGDEQDTNLMLVSEVEGCSATEALEMTIVKCLHSIRRLRAACLRDEDLRIVVDSFVEGFALYHLKWSRYHMDDFGDFREWLLEGH</sequence>
<dbReference type="GO" id="GO:0016838">
    <property type="term" value="F:carbon-oxygen lyase activity, acting on phosphates"/>
    <property type="evidence" value="ECO:0007669"/>
    <property type="project" value="InterPro"/>
</dbReference>
<accession>A0A100IQX1</accession>
<dbReference type="AlphaFoldDB" id="A0A100IQX1"/>
<evidence type="ECO:0000313" key="3">
    <source>
        <dbReference type="EMBL" id="GAQ45475.1"/>
    </source>
</evidence>
<protein>
    <recommendedName>
        <fullName evidence="5">Terpenoid synthase</fullName>
    </recommendedName>
</protein>
<comment type="similarity">
    <text evidence="1">Belongs to the trichodiene synthase family.</text>
</comment>
<dbReference type="VEuPathDB" id="FungiDB:M747DRAFT_305493"/>
<dbReference type="VEuPathDB" id="FungiDB:ATCC64974_64500"/>
<evidence type="ECO:0000313" key="4">
    <source>
        <dbReference type="Proteomes" id="UP000068243"/>
    </source>
</evidence>
<reference evidence="4" key="1">
    <citation type="journal article" date="2016" name="Genome Announc.">
        <title>Draft genome sequence of Aspergillus niger strain An76.</title>
        <authorList>
            <person name="Gong W."/>
            <person name="Cheng Z."/>
            <person name="Zhang H."/>
            <person name="Liu L."/>
            <person name="Gao P."/>
            <person name="Wang L."/>
        </authorList>
    </citation>
    <scope>NUCLEOTIDE SEQUENCE [LARGE SCALE GENOMIC DNA]</scope>
    <source>
        <strain evidence="4">An76</strain>
    </source>
</reference>
<keyword evidence="2" id="KW-0456">Lyase</keyword>
<dbReference type="OMA" id="YIECTTH"/>
<dbReference type="VEuPathDB" id="FungiDB:An17g00450"/>
<comment type="caution">
    <text evidence="3">The sequence shown here is derived from an EMBL/GenBank/DDBJ whole genome shotgun (WGS) entry which is preliminary data.</text>
</comment>
<gene>
    <name evidence="3" type="ORF">ABL_08136</name>
</gene>
<dbReference type="InterPro" id="IPR008949">
    <property type="entry name" value="Isoprenoid_synthase_dom_sf"/>
</dbReference>
<dbReference type="Gene3D" id="1.10.600.10">
    <property type="entry name" value="Farnesyl Diphosphate Synthase"/>
    <property type="match status" value="1"/>
</dbReference>
<proteinExistence type="inferred from homology"/>
<evidence type="ECO:0000256" key="1">
    <source>
        <dbReference type="ARBA" id="ARBA00007946"/>
    </source>
</evidence>
<organism evidence="3 4">
    <name type="scientific">Aspergillus niger</name>
    <dbReference type="NCBI Taxonomy" id="5061"/>
    <lineage>
        <taxon>Eukaryota</taxon>
        <taxon>Fungi</taxon>
        <taxon>Dikarya</taxon>
        <taxon>Ascomycota</taxon>
        <taxon>Pezizomycotina</taxon>
        <taxon>Eurotiomycetes</taxon>
        <taxon>Eurotiomycetidae</taxon>
        <taxon>Eurotiales</taxon>
        <taxon>Aspergillaceae</taxon>
        <taxon>Aspergillus</taxon>
        <taxon>Aspergillus subgen. Circumdati</taxon>
    </lineage>
</organism>
<dbReference type="Pfam" id="PF06330">
    <property type="entry name" value="TRI5"/>
    <property type="match status" value="1"/>
</dbReference>
<evidence type="ECO:0000256" key="2">
    <source>
        <dbReference type="ARBA" id="ARBA00023239"/>
    </source>
</evidence>
<dbReference type="EMBL" id="BCMY01000016">
    <property type="protein sequence ID" value="GAQ45475.1"/>
    <property type="molecule type" value="Genomic_DNA"/>
</dbReference>
<dbReference type="SUPFAM" id="SSF48576">
    <property type="entry name" value="Terpenoid synthases"/>
    <property type="match status" value="1"/>
</dbReference>
<dbReference type="VEuPathDB" id="FungiDB:ASPNIDRAFT2_1136421"/>
<dbReference type="OrthoDB" id="2998174at2759"/>
<evidence type="ECO:0008006" key="5">
    <source>
        <dbReference type="Google" id="ProtNLM"/>
    </source>
</evidence>
<name>A0A100IQX1_ASPNG</name>
<dbReference type="InterPro" id="IPR024652">
    <property type="entry name" value="Trichodiene_synth"/>
</dbReference>
<dbReference type="Proteomes" id="UP000068243">
    <property type="component" value="Unassembled WGS sequence"/>
</dbReference>